<dbReference type="InterPro" id="IPR029058">
    <property type="entry name" value="AB_hydrolase_fold"/>
</dbReference>
<dbReference type="Gene3D" id="3.40.50.1820">
    <property type="entry name" value="alpha/beta hydrolase"/>
    <property type="match status" value="1"/>
</dbReference>
<keyword evidence="4" id="KW-1185">Reference proteome</keyword>
<evidence type="ECO:0000256" key="1">
    <source>
        <dbReference type="ARBA" id="ARBA00022801"/>
    </source>
</evidence>
<dbReference type="EMBL" id="BAABHJ010000034">
    <property type="protein sequence ID" value="GAA4616548.1"/>
    <property type="molecule type" value="Genomic_DNA"/>
</dbReference>
<evidence type="ECO:0000259" key="2">
    <source>
        <dbReference type="Pfam" id="PF12697"/>
    </source>
</evidence>
<dbReference type="Proteomes" id="UP001500212">
    <property type="component" value="Unassembled WGS sequence"/>
</dbReference>
<accession>A0ABP8TU50</accession>
<dbReference type="Pfam" id="PF12697">
    <property type="entry name" value="Abhydrolase_6"/>
    <property type="match status" value="1"/>
</dbReference>
<keyword evidence="1 3" id="KW-0378">Hydrolase</keyword>
<dbReference type="PRINTS" id="PR00111">
    <property type="entry name" value="ABHYDROLASE"/>
</dbReference>
<feature type="domain" description="AB hydrolase-1" evidence="2">
    <location>
        <begin position="43"/>
        <end position="271"/>
    </location>
</feature>
<dbReference type="SUPFAM" id="SSF53474">
    <property type="entry name" value="alpha/beta-Hydrolases"/>
    <property type="match status" value="1"/>
</dbReference>
<sequence length="282" mass="30551">MNTWFRRSRTGGRTLAEEITVRTETTNGGAIEVRRRNGVGPTLVLLHYWGGSARTWDAVVERLPAGRDVVRFDQRGWGSSRRLPGPYDLDRLADDVLEVVAGLGLERYVLVGHSMGGKVSQLVAGRRPFGAAGVVLVAPAPPRPPAMVTPEYQRVLAQAYDSPESVEQALDQVLTATPLDAAVRDAVVRDSLASDADARREWPLRGIAADVSEAVEGIDVPVLVLAGEQDRVEPPSVLREHLLPVIPHSRLEVVPKAGHLLPLEAPDVVASRLEEFAAGLDR</sequence>
<dbReference type="GO" id="GO:0016787">
    <property type="term" value="F:hydrolase activity"/>
    <property type="evidence" value="ECO:0007669"/>
    <property type="project" value="UniProtKB-KW"/>
</dbReference>
<proteinExistence type="predicted"/>
<dbReference type="InterPro" id="IPR050266">
    <property type="entry name" value="AB_hydrolase_sf"/>
</dbReference>
<evidence type="ECO:0000313" key="3">
    <source>
        <dbReference type="EMBL" id="GAA4616548.1"/>
    </source>
</evidence>
<organism evidence="3 4">
    <name type="scientific">Actinoallomurus liliacearum</name>
    <dbReference type="NCBI Taxonomy" id="1080073"/>
    <lineage>
        <taxon>Bacteria</taxon>
        <taxon>Bacillati</taxon>
        <taxon>Actinomycetota</taxon>
        <taxon>Actinomycetes</taxon>
        <taxon>Streptosporangiales</taxon>
        <taxon>Thermomonosporaceae</taxon>
        <taxon>Actinoallomurus</taxon>
    </lineage>
</organism>
<name>A0ABP8TU50_9ACTN</name>
<gene>
    <name evidence="3" type="ORF">GCM10023195_73600</name>
</gene>
<dbReference type="InterPro" id="IPR000073">
    <property type="entry name" value="AB_hydrolase_1"/>
</dbReference>
<comment type="caution">
    <text evidence="3">The sequence shown here is derived from an EMBL/GenBank/DDBJ whole genome shotgun (WGS) entry which is preliminary data.</text>
</comment>
<reference evidence="4" key="1">
    <citation type="journal article" date="2019" name="Int. J. Syst. Evol. Microbiol.">
        <title>The Global Catalogue of Microorganisms (GCM) 10K type strain sequencing project: providing services to taxonomists for standard genome sequencing and annotation.</title>
        <authorList>
            <consortium name="The Broad Institute Genomics Platform"/>
            <consortium name="The Broad Institute Genome Sequencing Center for Infectious Disease"/>
            <person name="Wu L."/>
            <person name="Ma J."/>
        </authorList>
    </citation>
    <scope>NUCLEOTIDE SEQUENCE [LARGE SCALE GENOMIC DNA]</scope>
    <source>
        <strain evidence="4">JCM 17938</strain>
    </source>
</reference>
<dbReference type="PANTHER" id="PTHR43798">
    <property type="entry name" value="MONOACYLGLYCEROL LIPASE"/>
    <property type="match status" value="1"/>
</dbReference>
<evidence type="ECO:0000313" key="4">
    <source>
        <dbReference type="Proteomes" id="UP001500212"/>
    </source>
</evidence>
<dbReference type="PANTHER" id="PTHR43798:SF31">
    <property type="entry name" value="AB HYDROLASE SUPERFAMILY PROTEIN YCLE"/>
    <property type="match status" value="1"/>
</dbReference>
<protein>
    <submittedName>
        <fullName evidence="3">Alpha/beta hydrolase</fullName>
    </submittedName>
</protein>